<dbReference type="Proteomes" id="UP000324705">
    <property type="component" value="Chromosome 2B"/>
</dbReference>
<gene>
    <name evidence="2" type="ORF">TRITD_2Bv1G240410</name>
</gene>
<accession>A0A9R1RTJ0</accession>
<dbReference type="InterPro" id="IPR004158">
    <property type="entry name" value="DUF247_pln"/>
</dbReference>
<dbReference type="PANTHER" id="PTHR31170:SF18">
    <property type="entry name" value="(WILD MALAYSIAN BANANA) HYPOTHETICAL PROTEIN"/>
    <property type="match status" value="1"/>
</dbReference>
<feature type="transmembrane region" description="Helical" evidence="1">
    <location>
        <begin position="525"/>
        <end position="552"/>
    </location>
</feature>
<keyword evidence="1" id="KW-0472">Membrane</keyword>
<name>A0A9R1RTJ0_TRITD</name>
<dbReference type="AlphaFoldDB" id="A0A9R1RTJ0"/>
<reference evidence="2 3" key="1">
    <citation type="submission" date="2017-09" db="EMBL/GenBank/DDBJ databases">
        <authorList>
            <consortium name="International Durum Wheat Genome Sequencing Consortium (IDWGSC)"/>
            <person name="Milanesi L."/>
        </authorList>
    </citation>
    <scope>NUCLEOTIDE SEQUENCE [LARGE SCALE GENOMIC DNA]</scope>
    <source>
        <strain evidence="3">cv. Svevo</strain>
    </source>
</reference>
<keyword evidence="3" id="KW-1185">Reference proteome</keyword>
<dbReference type="OMA" id="INCERTL"/>
<evidence type="ECO:0000313" key="3">
    <source>
        <dbReference type="Proteomes" id="UP000324705"/>
    </source>
</evidence>
<organism evidence="2 3">
    <name type="scientific">Triticum turgidum subsp. durum</name>
    <name type="common">Durum wheat</name>
    <name type="synonym">Triticum durum</name>
    <dbReference type="NCBI Taxonomy" id="4567"/>
    <lineage>
        <taxon>Eukaryota</taxon>
        <taxon>Viridiplantae</taxon>
        <taxon>Streptophyta</taxon>
        <taxon>Embryophyta</taxon>
        <taxon>Tracheophyta</taxon>
        <taxon>Spermatophyta</taxon>
        <taxon>Magnoliopsida</taxon>
        <taxon>Liliopsida</taxon>
        <taxon>Poales</taxon>
        <taxon>Poaceae</taxon>
        <taxon>BOP clade</taxon>
        <taxon>Pooideae</taxon>
        <taxon>Triticodae</taxon>
        <taxon>Triticeae</taxon>
        <taxon>Triticinae</taxon>
        <taxon>Triticum</taxon>
    </lineage>
</organism>
<dbReference type="Pfam" id="PF03140">
    <property type="entry name" value="DUF247"/>
    <property type="match status" value="1"/>
</dbReference>
<sequence length="557" mass="64095">MAFAVSSTSKTIDMDKMVNSMSREVNSFWSMQDPPDAGTKTSPIYRVPQHIREIDRIAYEPIVVSFGPYNHGSQHLQAMEKSKWEHLDRVLKINCERTLNEHIKAIAGVEKQARKCYSEVIEMERKRFVQMLLLDACFLLMNIDENAGTRVSNSRILEQSSNQKAVEGGNIIGEAVTNLKEPACGVGCSTNRDHGYAMELEMSMLEANQEGRNIGVEDVNHRANMENIDPFESWLTSSAWHGVLLLENQIPFFVVECVYGLVAGQGTVESLRSKTAEFVEDIIGHYPKAIQEFNRPKHFHHLLHLCHMYFRPSEKMDEVHQYRVPMKGFFHRLLHLGHKCIPACHTPFDVEKNLEQMDCFQAGKLWSPWRRAVEYHRAGVQFKRRKWDGQSRHSLLDIRFMNGVIEVPCVPIDETTEPLFKNLIALEQTEPKFGNDFSAYVTFMSQVIATTDDATMFVKSGIIVHMMDSDEEVSALFTRITKQVVFRFDDRYYLKYLCQILEVHYQSRINRWIAWLWLNHFVNPWLGLATVAAAVVLVCTIVHTIYTVLAYVKPPDA</sequence>
<protein>
    <submittedName>
        <fullName evidence="2">Uncharacterized protein</fullName>
    </submittedName>
</protein>
<evidence type="ECO:0000313" key="2">
    <source>
        <dbReference type="EMBL" id="VAH53253.1"/>
    </source>
</evidence>
<keyword evidence="1" id="KW-0812">Transmembrane</keyword>
<keyword evidence="1" id="KW-1133">Transmembrane helix</keyword>
<dbReference type="Gramene" id="TRITD2Bv1G240410.1">
    <property type="protein sequence ID" value="TRITD2Bv1G240410.1"/>
    <property type="gene ID" value="TRITD2Bv1G240410"/>
</dbReference>
<dbReference type="EMBL" id="LT934114">
    <property type="protein sequence ID" value="VAH53253.1"/>
    <property type="molecule type" value="Genomic_DNA"/>
</dbReference>
<proteinExistence type="predicted"/>
<evidence type="ECO:0000256" key="1">
    <source>
        <dbReference type="SAM" id="Phobius"/>
    </source>
</evidence>
<dbReference type="PANTHER" id="PTHR31170">
    <property type="entry name" value="BNAC04G53230D PROTEIN"/>
    <property type="match status" value="1"/>
</dbReference>